<dbReference type="EMBL" id="JARK01000342">
    <property type="protein sequence ID" value="EYC38103.1"/>
    <property type="molecule type" value="Genomic_DNA"/>
</dbReference>
<dbReference type="AlphaFoldDB" id="A0A016WGJ2"/>
<protein>
    <submittedName>
        <fullName evidence="1">Uncharacterized protein</fullName>
    </submittedName>
</protein>
<keyword evidence="2" id="KW-1185">Reference proteome</keyword>
<name>A0A016WGJ2_9BILA</name>
<sequence>MKLGAGKEVGKETSGFLGIPQRHGFCYNALRQLWSHLSYLSPPSRLLERAIWLYYAEFVQEQSAALGCGTCAHMYRINHRSVPRVRQRRRKFDDDRFFRRWFM</sequence>
<dbReference type="Proteomes" id="UP000024635">
    <property type="component" value="Unassembled WGS sequence"/>
</dbReference>
<reference evidence="2" key="1">
    <citation type="journal article" date="2015" name="Nat. Genet.">
        <title>The genome and transcriptome of the zoonotic hookworm Ancylostoma ceylanicum identify infection-specific gene families.</title>
        <authorList>
            <person name="Schwarz E.M."/>
            <person name="Hu Y."/>
            <person name="Antoshechkin I."/>
            <person name="Miller M.M."/>
            <person name="Sternberg P.W."/>
            <person name="Aroian R.V."/>
        </authorList>
    </citation>
    <scope>NUCLEOTIDE SEQUENCE</scope>
    <source>
        <strain evidence="2">HY135</strain>
    </source>
</reference>
<evidence type="ECO:0000313" key="2">
    <source>
        <dbReference type="Proteomes" id="UP000024635"/>
    </source>
</evidence>
<evidence type="ECO:0000313" key="1">
    <source>
        <dbReference type="EMBL" id="EYC38103.1"/>
    </source>
</evidence>
<gene>
    <name evidence="1" type="primary">Acey_s0742.g1985</name>
    <name evidence="1" type="ORF">Y032_0742g1985</name>
</gene>
<organism evidence="1 2">
    <name type="scientific">Ancylostoma ceylanicum</name>
    <dbReference type="NCBI Taxonomy" id="53326"/>
    <lineage>
        <taxon>Eukaryota</taxon>
        <taxon>Metazoa</taxon>
        <taxon>Ecdysozoa</taxon>
        <taxon>Nematoda</taxon>
        <taxon>Chromadorea</taxon>
        <taxon>Rhabditida</taxon>
        <taxon>Rhabditina</taxon>
        <taxon>Rhabditomorpha</taxon>
        <taxon>Strongyloidea</taxon>
        <taxon>Ancylostomatidae</taxon>
        <taxon>Ancylostomatinae</taxon>
        <taxon>Ancylostoma</taxon>
    </lineage>
</organism>
<comment type="caution">
    <text evidence="1">The sequence shown here is derived from an EMBL/GenBank/DDBJ whole genome shotgun (WGS) entry which is preliminary data.</text>
</comment>
<accession>A0A016WGJ2</accession>
<proteinExistence type="predicted"/>